<dbReference type="EMBL" id="JBBCAQ010000034">
    <property type="protein sequence ID" value="KAK7580495.1"/>
    <property type="molecule type" value="Genomic_DNA"/>
</dbReference>
<protein>
    <submittedName>
        <fullName evidence="1">Uncharacterized protein</fullName>
    </submittedName>
</protein>
<name>A0AAN9Y2A4_9HEMI</name>
<accession>A0AAN9Y2A4</accession>
<dbReference type="Proteomes" id="UP001367676">
    <property type="component" value="Unassembled WGS sequence"/>
</dbReference>
<proteinExistence type="predicted"/>
<evidence type="ECO:0000313" key="2">
    <source>
        <dbReference type="Proteomes" id="UP001367676"/>
    </source>
</evidence>
<reference evidence="1 2" key="1">
    <citation type="submission" date="2024-03" db="EMBL/GenBank/DDBJ databases">
        <title>Adaptation during the transition from Ophiocordyceps entomopathogen to insect associate is accompanied by gene loss and intensified selection.</title>
        <authorList>
            <person name="Ward C.M."/>
            <person name="Onetto C.A."/>
            <person name="Borneman A.R."/>
        </authorList>
    </citation>
    <scope>NUCLEOTIDE SEQUENCE [LARGE SCALE GENOMIC DNA]</scope>
    <source>
        <strain evidence="1">AWRI1</strain>
        <tissue evidence="1">Single Adult Female</tissue>
    </source>
</reference>
<keyword evidence="2" id="KW-1185">Reference proteome</keyword>
<gene>
    <name evidence="1" type="ORF">V9T40_001124</name>
</gene>
<comment type="caution">
    <text evidence="1">The sequence shown here is derived from an EMBL/GenBank/DDBJ whole genome shotgun (WGS) entry which is preliminary data.</text>
</comment>
<dbReference type="AlphaFoldDB" id="A0AAN9Y2A4"/>
<sequence length="158" mass="18647">MMANNDWNLEAELAKLQIWNTEELRANKKEILKMYAVLCAEKEKLFQERDHLYSEKEEMIQKINSYKIELKEFVCTATMKSLNMTSVLDFILYINETLVICEVGLKQRRQILRDKLPKQYSSLLKQKDYSNAQRLKKAILKIEQQFHIAGGVNKVSTR</sequence>
<evidence type="ECO:0000313" key="1">
    <source>
        <dbReference type="EMBL" id="KAK7580495.1"/>
    </source>
</evidence>
<organism evidence="1 2">
    <name type="scientific">Parthenolecanium corni</name>
    <dbReference type="NCBI Taxonomy" id="536013"/>
    <lineage>
        <taxon>Eukaryota</taxon>
        <taxon>Metazoa</taxon>
        <taxon>Ecdysozoa</taxon>
        <taxon>Arthropoda</taxon>
        <taxon>Hexapoda</taxon>
        <taxon>Insecta</taxon>
        <taxon>Pterygota</taxon>
        <taxon>Neoptera</taxon>
        <taxon>Paraneoptera</taxon>
        <taxon>Hemiptera</taxon>
        <taxon>Sternorrhyncha</taxon>
        <taxon>Coccoidea</taxon>
        <taxon>Coccidae</taxon>
        <taxon>Parthenolecanium</taxon>
    </lineage>
</organism>